<dbReference type="Gene3D" id="2.40.30.170">
    <property type="match status" value="1"/>
</dbReference>
<evidence type="ECO:0000313" key="3">
    <source>
        <dbReference type="EMBL" id="EJW91684.1"/>
    </source>
</evidence>
<dbReference type="InterPro" id="IPR051909">
    <property type="entry name" value="MFP_Cation_Efflux"/>
</dbReference>
<dbReference type="GO" id="GO:0015679">
    <property type="term" value="P:plasma membrane copper ion transport"/>
    <property type="evidence" value="ECO:0007669"/>
    <property type="project" value="TreeGrafter"/>
</dbReference>
<organism evidence="3">
    <name type="scientific">gut metagenome</name>
    <dbReference type="NCBI Taxonomy" id="749906"/>
    <lineage>
        <taxon>unclassified sequences</taxon>
        <taxon>metagenomes</taxon>
        <taxon>organismal metagenomes</taxon>
    </lineage>
</organism>
<reference evidence="3" key="1">
    <citation type="journal article" date="2012" name="PLoS ONE">
        <title>Gene sets for utilization of primary and secondary nutrition supplies in the distal gut of endangered iberian lynx.</title>
        <authorList>
            <person name="Alcaide M."/>
            <person name="Messina E."/>
            <person name="Richter M."/>
            <person name="Bargiela R."/>
            <person name="Peplies J."/>
            <person name="Huws S.A."/>
            <person name="Newbold C.J."/>
            <person name="Golyshin P.N."/>
            <person name="Simon M.A."/>
            <person name="Lopez G."/>
            <person name="Yakimov M.M."/>
            <person name="Ferrer M."/>
        </authorList>
    </citation>
    <scope>NUCLEOTIDE SEQUENCE</scope>
</reference>
<proteinExistence type="predicted"/>
<dbReference type="Gene3D" id="2.40.50.100">
    <property type="match status" value="1"/>
</dbReference>
<dbReference type="EMBL" id="AMCI01008021">
    <property type="protein sequence ID" value="EJW91684.1"/>
    <property type="molecule type" value="Genomic_DNA"/>
</dbReference>
<name>J9FWG7_9ZZZZ</name>
<keyword evidence="1" id="KW-0813">Transport</keyword>
<accession>J9FWG7</accession>
<dbReference type="GO" id="GO:0060003">
    <property type="term" value="P:copper ion export"/>
    <property type="evidence" value="ECO:0007669"/>
    <property type="project" value="TreeGrafter"/>
</dbReference>
<dbReference type="PANTHER" id="PTHR30097">
    <property type="entry name" value="CATION EFFLUX SYSTEM PROTEIN CUSB"/>
    <property type="match status" value="1"/>
</dbReference>
<dbReference type="PANTHER" id="PTHR30097:SF4">
    <property type="entry name" value="SLR6042 PROTEIN"/>
    <property type="match status" value="1"/>
</dbReference>
<dbReference type="GO" id="GO:0030313">
    <property type="term" value="C:cell envelope"/>
    <property type="evidence" value="ECO:0007669"/>
    <property type="project" value="TreeGrafter"/>
</dbReference>
<sequence>MQEGSFIFATKINSLLHIIYMYTTKTFKRTKSFGINWLAALIVGLLTACHAGHNHGPDEHADETTHADGKTKEEAHTHGSDEIIFSPEQAKAARLQIETVKPMTFTEVVEVSGQILPAPGTESTIVATMAGIVNYATAGLTDGKAVRAGQPLFVINAKAMADGNPAAVAQAELDGAQRAWERTQRMAKDHIILQRELDEARQRYESAKATALSLGNANQTRTVGSTLNGYLKGVAVKPEDYVTAGQPLATVTQNRTLQLRADVPERHYAFLPRITSANFRMAYGDRTACYSLKELNGKLLDKQRRRANTLFLSPSNWKIVETLFQVVWLKSTLPVLPVPRS</sequence>
<dbReference type="Gene3D" id="1.10.287.470">
    <property type="entry name" value="Helix hairpin bin"/>
    <property type="match status" value="1"/>
</dbReference>
<feature type="region of interest" description="Disordered" evidence="2">
    <location>
        <begin position="56"/>
        <end position="79"/>
    </location>
</feature>
<evidence type="ECO:0000256" key="2">
    <source>
        <dbReference type="SAM" id="MobiDB-lite"/>
    </source>
</evidence>
<dbReference type="AlphaFoldDB" id="J9FWG7"/>
<evidence type="ECO:0000256" key="1">
    <source>
        <dbReference type="ARBA" id="ARBA00022448"/>
    </source>
</evidence>
<dbReference type="SUPFAM" id="SSF111369">
    <property type="entry name" value="HlyD-like secretion proteins"/>
    <property type="match status" value="1"/>
</dbReference>
<comment type="caution">
    <text evidence="3">The sequence shown here is derived from an EMBL/GenBank/DDBJ whole genome shotgun (WGS) entry which is preliminary data.</text>
</comment>
<gene>
    <name evidence="3" type="ORF">EVA_20207</name>
</gene>
<protein>
    <submittedName>
        <fullName evidence="3">Cation efflux system protein</fullName>
    </submittedName>
</protein>